<gene>
    <name evidence="3" type="ORF">ACFQT0_09480</name>
</gene>
<comment type="caution">
    <text evidence="3">The sequence shown here is derived from an EMBL/GenBank/DDBJ whole genome shotgun (WGS) entry which is preliminary data.</text>
</comment>
<name>A0ABW2U405_9BACT</name>
<dbReference type="RefSeq" id="WP_380202239.1">
    <property type="nucleotide sequence ID" value="NZ_JBHTEK010000001.1"/>
</dbReference>
<dbReference type="Gene3D" id="1.20.1600.10">
    <property type="entry name" value="Outer membrane efflux proteins (OEP)"/>
    <property type="match status" value="1"/>
</dbReference>
<evidence type="ECO:0000313" key="3">
    <source>
        <dbReference type="EMBL" id="MFC7667591.1"/>
    </source>
</evidence>
<feature type="coiled-coil region" evidence="1">
    <location>
        <begin position="224"/>
        <end position="251"/>
    </location>
</feature>
<keyword evidence="1" id="KW-0175">Coiled coil</keyword>
<evidence type="ECO:0000313" key="4">
    <source>
        <dbReference type="Proteomes" id="UP001596513"/>
    </source>
</evidence>
<organism evidence="3 4">
    <name type="scientific">Hymenobacter humi</name>
    <dbReference type="NCBI Taxonomy" id="1411620"/>
    <lineage>
        <taxon>Bacteria</taxon>
        <taxon>Pseudomonadati</taxon>
        <taxon>Bacteroidota</taxon>
        <taxon>Cytophagia</taxon>
        <taxon>Cytophagales</taxon>
        <taxon>Hymenobacteraceae</taxon>
        <taxon>Hymenobacter</taxon>
    </lineage>
</organism>
<accession>A0ABW2U405</accession>
<feature type="region of interest" description="Disordered" evidence="2">
    <location>
        <begin position="16"/>
        <end position="39"/>
    </location>
</feature>
<dbReference type="SUPFAM" id="SSF56954">
    <property type="entry name" value="Outer membrane efflux proteins (OEP)"/>
    <property type="match status" value="1"/>
</dbReference>
<evidence type="ECO:0000256" key="1">
    <source>
        <dbReference type="SAM" id="Coils"/>
    </source>
</evidence>
<dbReference type="Proteomes" id="UP001596513">
    <property type="component" value="Unassembled WGS sequence"/>
</dbReference>
<keyword evidence="4" id="KW-1185">Reference proteome</keyword>
<reference evidence="4" key="1">
    <citation type="journal article" date="2019" name="Int. J. Syst. Evol. Microbiol.">
        <title>The Global Catalogue of Microorganisms (GCM) 10K type strain sequencing project: providing services to taxonomists for standard genome sequencing and annotation.</title>
        <authorList>
            <consortium name="The Broad Institute Genomics Platform"/>
            <consortium name="The Broad Institute Genome Sequencing Center for Infectious Disease"/>
            <person name="Wu L."/>
            <person name="Ma J."/>
        </authorList>
    </citation>
    <scope>NUCLEOTIDE SEQUENCE [LARGE SCALE GENOMIC DNA]</scope>
    <source>
        <strain evidence="4">JCM 19635</strain>
    </source>
</reference>
<proteinExistence type="predicted"/>
<dbReference type="EMBL" id="JBHTEK010000001">
    <property type="protein sequence ID" value="MFC7667591.1"/>
    <property type="molecule type" value="Genomic_DNA"/>
</dbReference>
<evidence type="ECO:0000256" key="2">
    <source>
        <dbReference type="SAM" id="MobiDB-lite"/>
    </source>
</evidence>
<protein>
    <submittedName>
        <fullName evidence="3">TolC family protein</fullName>
    </submittedName>
</protein>
<sequence length="297" mass="33413">MLTLVVLPVLYTLFTRDGEPSPTDEDAQPELQPVEPEPRLVSPGRLAGLLLLALALTGLSQSARAQAVPANPQPGLPGAPLTLAQALQTGLQQSLLVQSSTLEVQRQRALSRTGYDVPRTLVDVQYGQIQGPFNDRSINVIQQTSLPSVYAAQRKLLEGQTLTAEQRVRLQRRLLTQDISGAYYRLLTDYRRLRLLRRQDSLYRRAARAASIRYRTGETNRLEQVSAAARAQELQNRLATLQTQLLVQRQQPGHAAQHRRRHQHRHHGSACWPHWLWAIQRALAPPPTPRWPCCSRS</sequence>